<dbReference type="Proteomes" id="UP000324611">
    <property type="component" value="Unassembled WGS sequence"/>
</dbReference>
<dbReference type="Gene3D" id="3.90.182.10">
    <property type="entry name" value="Toxin - Anthrax Protective Antigen,domain 1"/>
    <property type="match status" value="1"/>
</dbReference>
<accession>A0A5B2VVA9</accession>
<evidence type="ECO:0000256" key="1">
    <source>
        <dbReference type="SAM" id="MobiDB-lite"/>
    </source>
</evidence>
<evidence type="ECO:0000313" key="3">
    <source>
        <dbReference type="EMBL" id="KAA2243191.1"/>
    </source>
</evidence>
<evidence type="ECO:0000313" key="4">
    <source>
        <dbReference type="Proteomes" id="UP000324611"/>
    </source>
</evidence>
<reference evidence="3 4" key="1">
    <citation type="submission" date="2019-09" db="EMBL/GenBank/DDBJ databases">
        <title>Chitinophaga ginsengihumi sp. nov., isolated from soil of ginseng rhizosphere.</title>
        <authorList>
            <person name="Lee J."/>
        </authorList>
    </citation>
    <scope>NUCLEOTIDE SEQUENCE [LARGE SCALE GENOMIC DNA]</scope>
    <source>
        <strain evidence="3 4">BN140078</strain>
    </source>
</reference>
<sequence>MILALAAKARKTIAIICLLLLYGDIVVPAYARGARFTGNYHIGAAGSVNMYRKAVKKPGINMTAVTATPKRKEMKAPAAAESFGGPGQPESNSFHSANTANMVDLFTGNFSYTLPLMDVGGYPVTIGYNSGITMDEEASWVGLGWNINAGAINRNMRGLPDDFNGTDSILKTSSVKDSKTIGVTSGMDVEVTGVPIGLGGSLGVFHNTYRGWGLEYGVNVSINVGAKAASPLTAGMSLTNNSQQGVTLSPSLSLHAQEKRAADKGSYGGFLAIGTGYNSRSGMQALQLSAGTSGQKGEEGKKPRTSGNSISRTLMSFAYPSFTPTVNLPYTSSMYAVTLKIGGAITLVHPSFFVSGYMSNQYIAPEDQHRSIPAYGYLNYQNGTSPDVLLDYNREKEIPYREKPDLPNIGLPTYTYDVFSVTGEGTGGMFRAYRSDLGFVYDHYMKTKDQSGKISIDIGWGNIVHGGVDLNYVRAFSETGRWTSQNPLANTIGFQQQDKLFEPAYFRNPGEATANDKSFYDAIGGDDLVAVDLYQLGNSSSTMSTTNYLNRYRNQQLVEKVQLKKETAVKTNREKRTQVITYLTAKEAGETGLSKYIESYTLNTFGMQNCDNTFPDETNASGTGLLGDYFKGIMWWTQGWHKVYSRLDSKIDFSRTEDIKAGSPEDLGDEYSVSWKGRLKADETGTYTLITDSDDGAALYLNGKQMTNRWYVQGAGDENTMGKTTVNLVAGQFVDIQLDYFQFRKLGSVKLYWEYNGHPRTIIPQAFLYPPVSKDTFRTGIGVTLDGGKDTLITKEKRVYGFRKADHISEIDVLNNDGRRYVYGLPVYNLKQQEATFAVNAGNGNIKDGLVKYTPGVDDSTTNRNGTDWYFNREEMPAYAHSFLLTGILSPDYMDFTGDGISDDDRGNAVKFNYTRVAGIHNPYGWRSPYTDSASYIEGLRADNRDDKGSYIYGEKELWYMHSIESKNMIATFKLGDRKDLLAIDRDGKKHTGPAKKLEEINLYNKADFRARGLQAVPVKTVHFSYSYTLCRGINGAVNDSGKLTLDSIWFTYNGNEKGKRNPYVFHYNKNNPGYNAKSFDRWGNYKDPLQNPGSSSTNLITNSEYPYSLQDSTLAANNAAAWTLDSIIEPAGGRMKITYESDDYGYVQNKRAAQLFKIAGFSNTKPVTGSPLSSNLYDAKTTFDIADNLYVCINVPRKVNNNNEVYSWYLQGLDTTYFKLFTKMPTDKWGSGSEYVPCYATLDLEGGYGSINGGSTIWVKLKSIDNDGNAGGPYSPLAKAAIQFLRLNLPSKAYPGSDIGDDAGIADQVKVVLGMAGNIINMFSSFDNTARNKGWAKTVDLSRTFIRLNNPFFKKYGGGLRVKSIVSYDHWSAMTKQKESVYGQEYLYTTTRLVNNVKETISSGVAVYEPVLGGEENPWRVPVKQYGEQVAALAPVNLGYTEEPLGESLFPAPAVGYSKVRVRSIHTKNTRSANGYTETNFYTAYDFPTLTEKTNLADQKRKYKPALGSFLHIDAKYFLAVSQGFKVELNDMHGKIRSVATYPETDPEHYITYTENFYHVDDVNAEFKHLNNTVPAITLQGAIDPAASIGKDVELMTDMREQRAVTHAYNVNLNTDMFAAGILPWLIPSLLNLAQRDENKFRSVAVTKVVNRHGIVDSVRAIDKGSRVTTSNMLYSSESGEPVLTGTQNEYNAPIYHFTYPADWMYDGMSGAYKNVGFVTGDIDIKQGKVTRGLTAADVAAYFASGDEILIWSSPKTSGDDCNPRPATYPLSGKLWAVDATAISGGDPDIYFVDAKGAPFTGYNISLKIIRSGRKNISAVAGEVTMMANPLKKDAGGAYHLVIDNNSKIINAAVTEFKQHWKVDDARKARLICAPNEQ</sequence>
<dbReference type="SMART" id="SM00758">
    <property type="entry name" value="PA14"/>
    <property type="match status" value="1"/>
</dbReference>
<feature type="domain" description="PA14" evidence="2">
    <location>
        <begin position="620"/>
        <end position="767"/>
    </location>
</feature>
<comment type="caution">
    <text evidence="3">The sequence shown here is derived from an EMBL/GenBank/DDBJ whole genome shotgun (WGS) entry which is preliminary data.</text>
</comment>
<gene>
    <name evidence="3" type="ORF">F0L74_11795</name>
</gene>
<proteinExistence type="predicted"/>
<protein>
    <recommendedName>
        <fullName evidence="2">PA14 domain-containing protein</fullName>
    </recommendedName>
</protein>
<dbReference type="Pfam" id="PF07691">
    <property type="entry name" value="PA14"/>
    <property type="match status" value="1"/>
</dbReference>
<dbReference type="PROSITE" id="PS51820">
    <property type="entry name" value="PA14"/>
    <property type="match status" value="1"/>
</dbReference>
<dbReference type="SUPFAM" id="SSF56988">
    <property type="entry name" value="Anthrax protective antigen"/>
    <property type="match status" value="1"/>
</dbReference>
<dbReference type="EMBL" id="VUOC01000002">
    <property type="protein sequence ID" value="KAA2243191.1"/>
    <property type="molecule type" value="Genomic_DNA"/>
</dbReference>
<evidence type="ECO:0000259" key="2">
    <source>
        <dbReference type="PROSITE" id="PS51820"/>
    </source>
</evidence>
<feature type="region of interest" description="Disordered" evidence="1">
    <location>
        <begin position="71"/>
        <end position="91"/>
    </location>
</feature>
<dbReference type="InterPro" id="IPR011658">
    <property type="entry name" value="PA14_dom"/>
</dbReference>
<name>A0A5B2VVA9_9BACT</name>
<dbReference type="InterPro" id="IPR037524">
    <property type="entry name" value="PA14/GLEYA"/>
</dbReference>
<organism evidence="3 4">
    <name type="scientific">Chitinophaga agrisoli</name>
    <dbReference type="NCBI Taxonomy" id="2607653"/>
    <lineage>
        <taxon>Bacteria</taxon>
        <taxon>Pseudomonadati</taxon>
        <taxon>Bacteroidota</taxon>
        <taxon>Chitinophagia</taxon>
        <taxon>Chitinophagales</taxon>
        <taxon>Chitinophagaceae</taxon>
        <taxon>Chitinophaga</taxon>
    </lineage>
</organism>
<keyword evidence="4" id="KW-1185">Reference proteome</keyword>
<reference evidence="3 4" key="2">
    <citation type="submission" date="2019-09" db="EMBL/GenBank/DDBJ databases">
        <authorList>
            <person name="Jin C."/>
        </authorList>
    </citation>
    <scope>NUCLEOTIDE SEQUENCE [LARGE SCALE GENOMIC DNA]</scope>
    <source>
        <strain evidence="3 4">BN140078</strain>
    </source>
</reference>